<dbReference type="Proteomes" id="UP000015104">
    <property type="component" value="Unassembled WGS sequence"/>
</dbReference>
<dbReference type="AlphaFoldDB" id="T1JSQ6"/>
<dbReference type="HOGENOM" id="CLU_3410986_0_0_1"/>
<organism evidence="1 2">
    <name type="scientific">Tetranychus urticae</name>
    <name type="common">Two-spotted spider mite</name>
    <dbReference type="NCBI Taxonomy" id="32264"/>
    <lineage>
        <taxon>Eukaryota</taxon>
        <taxon>Metazoa</taxon>
        <taxon>Ecdysozoa</taxon>
        <taxon>Arthropoda</taxon>
        <taxon>Chelicerata</taxon>
        <taxon>Arachnida</taxon>
        <taxon>Acari</taxon>
        <taxon>Acariformes</taxon>
        <taxon>Trombidiformes</taxon>
        <taxon>Prostigmata</taxon>
        <taxon>Eleutherengona</taxon>
        <taxon>Raphignathae</taxon>
        <taxon>Tetranychoidea</taxon>
        <taxon>Tetranychidae</taxon>
        <taxon>Tetranychus</taxon>
    </lineage>
</organism>
<name>T1JSQ6_TETUR</name>
<evidence type="ECO:0000313" key="2">
    <source>
        <dbReference type="Proteomes" id="UP000015104"/>
    </source>
</evidence>
<evidence type="ECO:0000313" key="1">
    <source>
        <dbReference type="EnsemblMetazoa" id="tetur01g11380.1"/>
    </source>
</evidence>
<reference evidence="2" key="1">
    <citation type="submission" date="2011-08" db="EMBL/GenBank/DDBJ databases">
        <authorList>
            <person name="Rombauts S."/>
        </authorList>
    </citation>
    <scope>NUCLEOTIDE SEQUENCE</scope>
    <source>
        <strain evidence="2">London</strain>
    </source>
</reference>
<proteinExistence type="predicted"/>
<accession>T1JSQ6</accession>
<dbReference type="EMBL" id="CAEY01000466">
    <property type="status" value="NOT_ANNOTATED_CDS"/>
    <property type="molecule type" value="Genomic_DNA"/>
</dbReference>
<keyword evidence="2" id="KW-1185">Reference proteome</keyword>
<sequence>MEKLFSEVARLGHLVRKRRLKIADDYFIS</sequence>
<protein>
    <submittedName>
        <fullName evidence="1">Uncharacterized protein</fullName>
    </submittedName>
</protein>
<dbReference type="EnsemblMetazoa" id="tetur01g11380.1">
    <property type="protein sequence ID" value="tetur01g11380.1"/>
    <property type="gene ID" value="tetur01g11380"/>
</dbReference>
<reference evidence="1" key="2">
    <citation type="submission" date="2015-06" db="UniProtKB">
        <authorList>
            <consortium name="EnsemblMetazoa"/>
        </authorList>
    </citation>
    <scope>IDENTIFICATION</scope>
</reference>